<evidence type="ECO:0000313" key="14">
    <source>
        <dbReference type="Proteomes" id="UP000490980"/>
    </source>
</evidence>
<dbReference type="InterPro" id="IPR003439">
    <property type="entry name" value="ABC_transporter-like_ATP-bd"/>
</dbReference>
<evidence type="ECO:0000256" key="6">
    <source>
        <dbReference type="ARBA" id="ARBA00022475"/>
    </source>
</evidence>
<gene>
    <name evidence="13" type="ORF">HBF25_13145</name>
</gene>
<keyword evidence="8 13" id="KW-0067">ATP-binding</keyword>
<keyword evidence="10" id="KW-0029">Amino-acid transport</keyword>
<dbReference type="Proteomes" id="UP000490980">
    <property type="component" value="Unassembled WGS sequence"/>
</dbReference>
<dbReference type="AlphaFoldDB" id="A0A7X5UBK4"/>
<evidence type="ECO:0000313" key="13">
    <source>
        <dbReference type="EMBL" id="NII07329.1"/>
    </source>
</evidence>
<dbReference type="FunFam" id="3.40.50.300:FF:000056">
    <property type="entry name" value="Cell division ATP-binding protein FtsE"/>
    <property type="match status" value="1"/>
</dbReference>
<dbReference type="GO" id="GO:0005524">
    <property type="term" value="F:ATP binding"/>
    <property type="evidence" value="ECO:0007669"/>
    <property type="project" value="UniProtKB-KW"/>
</dbReference>
<name>A0A7X5UBK4_9GAMM</name>
<dbReference type="SMART" id="SM00382">
    <property type="entry name" value="AAA"/>
    <property type="match status" value="1"/>
</dbReference>
<dbReference type="SUPFAM" id="SSF52540">
    <property type="entry name" value="P-loop containing nucleoside triphosphate hydrolases"/>
    <property type="match status" value="1"/>
</dbReference>
<dbReference type="InterPro" id="IPR041701">
    <property type="entry name" value="MetN_ABC"/>
</dbReference>
<dbReference type="InterPro" id="IPR018449">
    <property type="entry name" value="NIL_domain"/>
</dbReference>
<feature type="domain" description="ABC transporter" evidence="12">
    <location>
        <begin position="2"/>
        <end position="242"/>
    </location>
</feature>
<dbReference type="GO" id="GO:0016887">
    <property type="term" value="F:ATP hydrolysis activity"/>
    <property type="evidence" value="ECO:0007669"/>
    <property type="project" value="InterPro"/>
</dbReference>
<dbReference type="PANTHER" id="PTHR43166:SF30">
    <property type="entry name" value="METHIONINE IMPORT ATP-BINDING PROTEIN METN"/>
    <property type="match status" value="1"/>
</dbReference>
<comment type="similarity">
    <text evidence="3">Belongs to the ABC transporter superfamily.</text>
</comment>
<keyword evidence="7" id="KW-0547">Nucleotide-binding</keyword>
<dbReference type="EMBL" id="JAARLZ010000006">
    <property type="protein sequence ID" value="NII07329.1"/>
    <property type="molecule type" value="Genomic_DNA"/>
</dbReference>
<dbReference type="PANTHER" id="PTHR43166">
    <property type="entry name" value="AMINO ACID IMPORT ATP-BINDING PROTEIN"/>
    <property type="match status" value="1"/>
</dbReference>
<dbReference type="InterPro" id="IPR045865">
    <property type="entry name" value="ACT-like_dom_sf"/>
</dbReference>
<keyword evidence="11" id="KW-0472">Membrane</keyword>
<dbReference type="Gene3D" id="3.40.50.300">
    <property type="entry name" value="P-loop containing nucleotide triphosphate hydrolases"/>
    <property type="match status" value="1"/>
</dbReference>
<keyword evidence="6" id="KW-1003">Cell membrane</keyword>
<keyword evidence="9" id="KW-1278">Translocase</keyword>
<dbReference type="SUPFAM" id="SSF55021">
    <property type="entry name" value="ACT-like"/>
    <property type="match status" value="1"/>
</dbReference>
<dbReference type="GO" id="GO:0005886">
    <property type="term" value="C:plasma membrane"/>
    <property type="evidence" value="ECO:0007669"/>
    <property type="project" value="UniProtKB-SubCell"/>
</dbReference>
<comment type="caution">
    <text evidence="13">The sequence shown here is derived from an EMBL/GenBank/DDBJ whole genome shotgun (WGS) entry which is preliminary data.</text>
</comment>
<dbReference type="PROSITE" id="PS00211">
    <property type="entry name" value="ABC_TRANSPORTER_1"/>
    <property type="match status" value="1"/>
</dbReference>
<evidence type="ECO:0000256" key="7">
    <source>
        <dbReference type="ARBA" id="ARBA00022741"/>
    </source>
</evidence>
<dbReference type="Pfam" id="PF09383">
    <property type="entry name" value="NIL"/>
    <property type="match status" value="1"/>
</dbReference>
<sequence>MIRFAAASKSYRVDGTPVPALHPVDLEITKGEVFGIIGHSGAGKSTMLRLINLLERPTSGQVLIGGRDVTHAEGAELRRLRAGIGMIFQHFNLLSSRTVADNVAFPLRIQGGIGEDEIARRVDELLALVGLSAHARKYPAQLSGGQKQRVGIARALASRPSILLCDEATSALDPQTTASVLELLADINRRLGLTIVLITHEMDVIRRVCDRVAVLDAGHVVEMGTVADVFLHPQHPTTRRFVAEADHREGSGPDYPGVPGRLFRLSFRGDATYSPLLSRVVRDTGIEYNLLSGRIDRIKDTPYGQLTLAMNGERLEDALIQIRSAGVDIEEVAR</sequence>
<dbReference type="SMART" id="SM00930">
    <property type="entry name" value="NIL"/>
    <property type="match status" value="1"/>
</dbReference>
<dbReference type="InterPro" id="IPR027417">
    <property type="entry name" value="P-loop_NTPase"/>
</dbReference>
<organism evidence="13 14">
    <name type="scientific">Luteibacter anthropi</name>
    <dbReference type="NCBI Taxonomy" id="564369"/>
    <lineage>
        <taxon>Bacteria</taxon>
        <taxon>Pseudomonadati</taxon>
        <taxon>Pseudomonadota</taxon>
        <taxon>Gammaproteobacteria</taxon>
        <taxon>Lysobacterales</taxon>
        <taxon>Rhodanobacteraceae</taxon>
        <taxon>Luteibacter</taxon>
    </lineage>
</organism>
<dbReference type="Gene3D" id="3.30.70.260">
    <property type="match status" value="1"/>
</dbReference>
<evidence type="ECO:0000259" key="12">
    <source>
        <dbReference type="PROSITE" id="PS50893"/>
    </source>
</evidence>
<evidence type="ECO:0000256" key="4">
    <source>
        <dbReference type="ARBA" id="ARBA00020019"/>
    </source>
</evidence>
<dbReference type="InterPro" id="IPR017871">
    <property type="entry name" value="ABC_transporter-like_CS"/>
</dbReference>
<dbReference type="InterPro" id="IPR003593">
    <property type="entry name" value="AAA+_ATPase"/>
</dbReference>
<accession>A0A7X5UBK4</accession>
<keyword evidence="14" id="KW-1185">Reference proteome</keyword>
<dbReference type="RefSeq" id="WP_166949105.1">
    <property type="nucleotide sequence ID" value="NZ_JAARLZ010000006.1"/>
</dbReference>
<evidence type="ECO:0000256" key="2">
    <source>
        <dbReference type="ARBA" id="ARBA00004417"/>
    </source>
</evidence>
<evidence type="ECO:0000256" key="1">
    <source>
        <dbReference type="ARBA" id="ARBA00002579"/>
    </source>
</evidence>
<dbReference type="GO" id="GO:0006865">
    <property type="term" value="P:amino acid transport"/>
    <property type="evidence" value="ECO:0007669"/>
    <property type="project" value="UniProtKB-KW"/>
</dbReference>
<dbReference type="CDD" id="cd03258">
    <property type="entry name" value="ABC_MetN_methionine_transporter"/>
    <property type="match status" value="1"/>
</dbReference>
<keyword evidence="5" id="KW-0813">Transport</keyword>
<proteinExistence type="inferred from homology"/>
<evidence type="ECO:0000256" key="8">
    <source>
        <dbReference type="ARBA" id="ARBA00022840"/>
    </source>
</evidence>
<protein>
    <recommendedName>
        <fullName evidence="4">Cell division ATP-binding protein FtsE</fullName>
    </recommendedName>
</protein>
<evidence type="ECO:0000256" key="3">
    <source>
        <dbReference type="ARBA" id="ARBA00005417"/>
    </source>
</evidence>
<comment type="function">
    <text evidence="1">Part of the ABC transporter FtsEX involved in cellular division. Important for assembly or stability of the septal ring.</text>
</comment>
<comment type="subcellular location">
    <subcellularLocation>
        <location evidence="2">Cell inner membrane</location>
        <topology evidence="2">Peripheral membrane protein</topology>
    </subcellularLocation>
</comment>
<reference evidence="13 14" key="1">
    <citation type="submission" date="2020-03" db="EMBL/GenBank/DDBJ databases">
        <authorList>
            <person name="Lai Q."/>
        </authorList>
    </citation>
    <scope>NUCLEOTIDE SEQUENCE [LARGE SCALE GENOMIC DNA]</scope>
    <source>
        <strain evidence="13 14">CCUG 25036</strain>
    </source>
</reference>
<dbReference type="InterPro" id="IPR050086">
    <property type="entry name" value="MetN_ABC_transporter-like"/>
</dbReference>
<dbReference type="Pfam" id="PF00005">
    <property type="entry name" value="ABC_tran"/>
    <property type="match status" value="1"/>
</dbReference>
<evidence type="ECO:0000256" key="10">
    <source>
        <dbReference type="ARBA" id="ARBA00022970"/>
    </source>
</evidence>
<evidence type="ECO:0000256" key="5">
    <source>
        <dbReference type="ARBA" id="ARBA00022448"/>
    </source>
</evidence>
<dbReference type="PROSITE" id="PS50893">
    <property type="entry name" value="ABC_TRANSPORTER_2"/>
    <property type="match status" value="1"/>
</dbReference>
<evidence type="ECO:0000256" key="9">
    <source>
        <dbReference type="ARBA" id="ARBA00022967"/>
    </source>
</evidence>
<evidence type="ECO:0000256" key="11">
    <source>
        <dbReference type="ARBA" id="ARBA00023136"/>
    </source>
</evidence>